<dbReference type="PROSITE" id="PS50250">
    <property type="entry name" value="PCI"/>
    <property type="match status" value="1"/>
</dbReference>
<dbReference type="OMA" id="WKHQGQG"/>
<dbReference type="PANTHER" id="PTHR13022">
    <property type="entry name" value="EUKARYOTIC TRANSLATION INITIATION FACTOR 3 SUBUNIT 11"/>
    <property type="match status" value="1"/>
</dbReference>
<dbReference type="InterPro" id="IPR016020">
    <property type="entry name" value="Transl_init_fac_sub12_N_euk"/>
</dbReference>
<dbReference type="Pfam" id="PF10075">
    <property type="entry name" value="CSN8_PSD8_EIF3K"/>
    <property type="match status" value="1"/>
</dbReference>
<dbReference type="InterPro" id="IPR009374">
    <property type="entry name" value="eIF3k"/>
</dbReference>
<evidence type="ECO:0000313" key="8">
    <source>
        <dbReference type="Proteomes" id="UP000007875"/>
    </source>
</evidence>
<dbReference type="AlphaFoldDB" id="H2YI35"/>
<dbReference type="InterPro" id="IPR000717">
    <property type="entry name" value="PCI_dom"/>
</dbReference>
<comment type="subunit">
    <text evidence="5">Component of the eukaryotic translation initiation factor 3 (eIF-3) complex.</text>
</comment>
<reference evidence="7" key="3">
    <citation type="submission" date="2025-09" db="UniProtKB">
        <authorList>
            <consortium name="Ensembl"/>
        </authorList>
    </citation>
    <scope>IDENTIFICATION</scope>
</reference>
<dbReference type="InterPro" id="IPR036390">
    <property type="entry name" value="WH_DNA-bd_sf"/>
</dbReference>
<name>H2YI35_CIOSA</name>
<dbReference type="FunCoup" id="H2YI35">
    <property type="interactions" value="530"/>
</dbReference>
<protein>
    <recommendedName>
        <fullName evidence="5">Eukaryotic translation initiation factor 3 subunit K</fullName>
        <shortName evidence="5">eIF3k</shortName>
    </recommendedName>
    <alternativeName>
        <fullName evidence="5">eIF-3 p25</fullName>
    </alternativeName>
</protein>
<dbReference type="GO" id="GO:0003723">
    <property type="term" value="F:RNA binding"/>
    <property type="evidence" value="ECO:0007669"/>
    <property type="project" value="UniProtKB-UniRule"/>
</dbReference>
<dbReference type="GO" id="GO:0005852">
    <property type="term" value="C:eukaryotic translation initiation factor 3 complex"/>
    <property type="evidence" value="ECO:0007669"/>
    <property type="project" value="UniProtKB-UniRule"/>
</dbReference>
<dbReference type="GO" id="GO:0033290">
    <property type="term" value="C:eukaryotic 48S preinitiation complex"/>
    <property type="evidence" value="ECO:0007669"/>
    <property type="project" value="UniProtKB-UniRule"/>
</dbReference>
<dbReference type="Gene3D" id="1.10.10.10">
    <property type="entry name" value="Winged helix-like DNA-binding domain superfamily/Winged helix DNA-binding domain"/>
    <property type="match status" value="1"/>
</dbReference>
<evidence type="ECO:0000256" key="5">
    <source>
        <dbReference type="HAMAP-Rule" id="MF_03010"/>
    </source>
</evidence>
<evidence type="ECO:0000256" key="2">
    <source>
        <dbReference type="ARBA" id="ARBA00022540"/>
    </source>
</evidence>
<reference evidence="8" key="1">
    <citation type="submission" date="2003-08" db="EMBL/GenBank/DDBJ databases">
        <authorList>
            <person name="Birren B."/>
            <person name="Nusbaum C."/>
            <person name="Abebe A."/>
            <person name="Abouelleil A."/>
            <person name="Adekoya E."/>
            <person name="Ait-zahra M."/>
            <person name="Allen N."/>
            <person name="Allen T."/>
            <person name="An P."/>
            <person name="Anderson M."/>
            <person name="Anderson S."/>
            <person name="Arachchi H."/>
            <person name="Armbruster J."/>
            <person name="Bachantsang P."/>
            <person name="Baldwin J."/>
            <person name="Barry A."/>
            <person name="Bayul T."/>
            <person name="Blitshsteyn B."/>
            <person name="Bloom T."/>
            <person name="Blye J."/>
            <person name="Boguslavskiy L."/>
            <person name="Borowsky M."/>
            <person name="Boukhgalter B."/>
            <person name="Brunache A."/>
            <person name="Butler J."/>
            <person name="Calixte N."/>
            <person name="Calvo S."/>
            <person name="Camarata J."/>
            <person name="Campo K."/>
            <person name="Chang J."/>
            <person name="Cheshatsang Y."/>
            <person name="Citroen M."/>
            <person name="Collymore A."/>
            <person name="Considine T."/>
            <person name="Cook A."/>
            <person name="Cooke P."/>
            <person name="Corum B."/>
            <person name="Cuomo C."/>
            <person name="David R."/>
            <person name="Dawoe T."/>
            <person name="Degray S."/>
            <person name="Dodge S."/>
            <person name="Dooley K."/>
            <person name="Dorje P."/>
            <person name="Dorjee K."/>
            <person name="Dorris L."/>
            <person name="Duffey N."/>
            <person name="Dupes A."/>
            <person name="Elkins T."/>
            <person name="Engels R."/>
            <person name="Erickson J."/>
            <person name="Farina A."/>
            <person name="Faro S."/>
            <person name="Ferreira P."/>
            <person name="Fischer H."/>
            <person name="Fitzgerald M."/>
            <person name="Foley K."/>
            <person name="Gage D."/>
            <person name="Galagan J."/>
            <person name="Gearin G."/>
            <person name="Gnerre S."/>
            <person name="Gnirke A."/>
            <person name="Goyette A."/>
            <person name="Graham J."/>
            <person name="Grandbois E."/>
            <person name="Gyaltsen K."/>
            <person name="Hafez N."/>
            <person name="Hagopian D."/>
            <person name="Hagos B."/>
            <person name="Hall J."/>
            <person name="Hatcher B."/>
            <person name="Heller A."/>
            <person name="Higgins H."/>
            <person name="Honan T."/>
            <person name="Horn A."/>
            <person name="Houde N."/>
            <person name="Hughes L."/>
            <person name="Hulme W."/>
            <person name="Husby E."/>
            <person name="Iliev I."/>
            <person name="Jaffe D."/>
            <person name="Jones C."/>
            <person name="Kamal M."/>
            <person name="Kamat A."/>
            <person name="Kamvysselis M."/>
            <person name="Karlsson E."/>
            <person name="Kells C."/>
            <person name="Kieu A."/>
            <person name="Kisner P."/>
            <person name="Kodira C."/>
            <person name="Kulbokas E."/>
            <person name="Labutti K."/>
            <person name="Lama D."/>
            <person name="Landers T."/>
            <person name="Leger J."/>
            <person name="Levine S."/>
            <person name="Lewis D."/>
            <person name="Lewis T."/>
            <person name="Lindblad-toh K."/>
            <person name="Liu X."/>
            <person name="Lokyitsang T."/>
            <person name="Lokyitsang Y."/>
            <person name="Lucien O."/>
            <person name="Lui A."/>
            <person name="Ma L.J."/>
            <person name="Mabbitt R."/>
            <person name="Macdonald J."/>
            <person name="Maclean C."/>
            <person name="Major J."/>
            <person name="Manning J."/>
            <person name="Marabella R."/>
            <person name="Maru K."/>
            <person name="Matthews C."/>
            <person name="Mauceli E."/>
            <person name="Mccarthy M."/>
            <person name="Mcdonough S."/>
            <person name="Mcghee T."/>
            <person name="Meldrim J."/>
            <person name="Meneus L."/>
            <person name="Mesirov J."/>
            <person name="Mihalev A."/>
            <person name="Mihova T."/>
            <person name="Mikkelsen T."/>
            <person name="Mlenga V."/>
            <person name="Moru K."/>
            <person name="Mozes J."/>
            <person name="Mulrain L."/>
            <person name="Munson G."/>
            <person name="Naylor J."/>
            <person name="Newes C."/>
            <person name="Nguyen C."/>
            <person name="Nguyen N."/>
            <person name="Nguyen T."/>
            <person name="Nicol R."/>
            <person name="Nielsen C."/>
            <person name="Nizzari M."/>
            <person name="Norbu C."/>
            <person name="Norbu N."/>
            <person name="O'donnell P."/>
            <person name="Okoawo O."/>
            <person name="O'leary S."/>
            <person name="Omotosho B."/>
            <person name="O'neill K."/>
            <person name="Osman S."/>
            <person name="Parker S."/>
            <person name="Perrin D."/>
            <person name="Phunkhang P."/>
            <person name="Piqani B."/>
            <person name="Purcell S."/>
            <person name="Rachupka T."/>
            <person name="Ramasamy U."/>
            <person name="Rameau R."/>
            <person name="Ray V."/>
            <person name="Raymond C."/>
            <person name="Retta R."/>
            <person name="Richardson S."/>
            <person name="Rise C."/>
            <person name="Rodriguez J."/>
            <person name="Rogers J."/>
            <person name="Rogov P."/>
            <person name="Rutman M."/>
            <person name="Schupbach R."/>
            <person name="Seaman C."/>
            <person name="Settipalli S."/>
            <person name="Sharpe T."/>
            <person name="Sheridan J."/>
            <person name="Sherpa N."/>
            <person name="Shi J."/>
            <person name="Smirnov S."/>
            <person name="Smith C."/>
            <person name="Sougnez C."/>
            <person name="Spencer B."/>
            <person name="Stalker J."/>
            <person name="Stange-thomann N."/>
            <person name="Stavropoulos S."/>
            <person name="Stetson K."/>
            <person name="Stone C."/>
            <person name="Stone S."/>
            <person name="Stubbs M."/>
            <person name="Talamas J."/>
            <person name="Tchuinga P."/>
            <person name="Tenzing P."/>
            <person name="Tesfaye S."/>
            <person name="Theodore J."/>
            <person name="Thoulutsang Y."/>
            <person name="Topham K."/>
            <person name="Towey S."/>
            <person name="Tsamla T."/>
            <person name="Tsomo N."/>
            <person name="Vallee D."/>
            <person name="Vassiliev H."/>
            <person name="Venkataraman V."/>
            <person name="Vinson J."/>
            <person name="Vo A."/>
            <person name="Wade C."/>
            <person name="Wang S."/>
            <person name="Wangchuk T."/>
            <person name="Wangdi T."/>
            <person name="Whittaker C."/>
            <person name="Wilkinson J."/>
            <person name="Wu Y."/>
            <person name="Wyman D."/>
            <person name="Yadav S."/>
            <person name="Yang S."/>
            <person name="Yang X."/>
            <person name="Yeager S."/>
            <person name="Yee E."/>
            <person name="Young G."/>
            <person name="Zainoun J."/>
            <person name="Zembeck L."/>
            <person name="Zimmer A."/>
            <person name="Zody M."/>
            <person name="Lander E."/>
        </authorList>
    </citation>
    <scope>NUCLEOTIDE SEQUENCE [LARGE SCALE GENOMIC DNA]</scope>
</reference>
<dbReference type="HOGENOM" id="CLU_076723_1_0_1"/>
<keyword evidence="3 5" id="KW-0648">Protein biosynthesis</keyword>
<dbReference type="eggNOG" id="KOG3252">
    <property type="taxonomic scope" value="Eukaryota"/>
</dbReference>
<dbReference type="Gene3D" id="1.25.40.250">
    <property type="entry name" value="ARM repeat, domain 1"/>
    <property type="match status" value="1"/>
</dbReference>
<dbReference type="FunFam" id="1.25.40.250:FF:000001">
    <property type="entry name" value="Eukaryotic translation initiation factor 3 subunit K"/>
    <property type="match status" value="1"/>
</dbReference>
<sequence length="218" mass="24975">MDPNDSNRIASMLKGIDRYNPENLTELELHVRRQIEENTFDPSANLAVLKLYQFNPTFFQIDIVCSILLKSLTALPNPDFSLCESLIDQAQHDDPQIGRLIFLHHLLETCDFKLFWRELSATPELTEGVTGFEDSIRKFICRTVAISYQRISCDELRALLGDLNDESLDRWIDENGWSRSDGNLVHVANQEELVKTRNIVDKVNFEKIQSVMSSGLTS</sequence>
<comment type="subcellular location">
    <subcellularLocation>
        <location evidence="5">Cytoplasm</location>
    </subcellularLocation>
</comment>
<dbReference type="HAMAP" id="MF_03010">
    <property type="entry name" value="eIF3k"/>
    <property type="match status" value="1"/>
</dbReference>
<dbReference type="GO" id="GO:0043022">
    <property type="term" value="F:ribosome binding"/>
    <property type="evidence" value="ECO:0007669"/>
    <property type="project" value="InterPro"/>
</dbReference>
<dbReference type="GeneTree" id="ENSGT00390000009409"/>
<accession>H2YI35</accession>
<dbReference type="GO" id="GO:0006446">
    <property type="term" value="P:regulation of translational initiation"/>
    <property type="evidence" value="ECO:0007669"/>
    <property type="project" value="InterPro"/>
</dbReference>
<dbReference type="SUPFAM" id="SSF48371">
    <property type="entry name" value="ARM repeat"/>
    <property type="match status" value="1"/>
</dbReference>
<feature type="domain" description="PCI" evidence="6">
    <location>
        <begin position="40"/>
        <end position="202"/>
    </location>
</feature>
<dbReference type="GO" id="GO:0003743">
    <property type="term" value="F:translation initiation factor activity"/>
    <property type="evidence" value="ECO:0007669"/>
    <property type="project" value="UniProtKB-UniRule"/>
</dbReference>
<evidence type="ECO:0000256" key="3">
    <source>
        <dbReference type="ARBA" id="ARBA00022917"/>
    </source>
</evidence>
<reference evidence="7" key="2">
    <citation type="submission" date="2025-08" db="UniProtKB">
        <authorList>
            <consortium name="Ensembl"/>
        </authorList>
    </citation>
    <scope>IDENTIFICATION</scope>
</reference>
<comment type="function">
    <text evidence="5">Component of the eukaryotic translation initiation factor 3 (eIF-3) complex, which is involved in protein synthesis of a specialized repertoire of mRNAs and, together with other initiation factors, stimulates binding of mRNA and methionyl-tRNAi to the 40S ribosome. The eIF-3 complex specifically targets and initiates translation of a subset of mRNAs involved in cell proliferation.</text>
</comment>
<dbReference type="InterPro" id="IPR016024">
    <property type="entry name" value="ARM-type_fold"/>
</dbReference>
<evidence type="ECO:0000313" key="7">
    <source>
        <dbReference type="Ensembl" id="ENSCSAVP00000004984.1"/>
    </source>
</evidence>
<dbReference type="Ensembl" id="ENSCSAVT00000005055.1">
    <property type="protein sequence ID" value="ENSCSAVP00000004984.1"/>
    <property type="gene ID" value="ENSCSAVG00000002969.1"/>
</dbReference>
<keyword evidence="8" id="KW-1185">Reference proteome</keyword>
<dbReference type="Proteomes" id="UP000007875">
    <property type="component" value="Unassembled WGS sequence"/>
</dbReference>
<dbReference type="InParanoid" id="H2YI35"/>
<dbReference type="PANTHER" id="PTHR13022:SF0">
    <property type="entry name" value="EUKARYOTIC TRANSLATION INITIATION FACTOR 3 SUBUNIT K"/>
    <property type="match status" value="1"/>
</dbReference>
<dbReference type="SUPFAM" id="SSF46785">
    <property type="entry name" value="Winged helix' DNA-binding domain"/>
    <property type="match status" value="1"/>
</dbReference>
<dbReference type="GO" id="GO:0001732">
    <property type="term" value="P:formation of cytoplasmic translation initiation complex"/>
    <property type="evidence" value="ECO:0007669"/>
    <property type="project" value="UniProtKB-UniRule"/>
</dbReference>
<evidence type="ECO:0000256" key="1">
    <source>
        <dbReference type="ARBA" id="ARBA00022490"/>
    </source>
</evidence>
<dbReference type="STRING" id="51511.ENSCSAVP00000004984"/>
<organism evidence="7 8">
    <name type="scientific">Ciona savignyi</name>
    <name type="common">Pacific transparent sea squirt</name>
    <dbReference type="NCBI Taxonomy" id="51511"/>
    <lineage>
        <taxon>Eukaryota</taxon>
        <taxon>Metazoa</taxon>
        <taxon>Chordata</taxon>
        <taxon>Tunicata</taxon>
        <taxon>Ascidiacea</taxon>
        <taxon>Phlebobranchia</taxon>
        <taxon>Cionidae</taxon>
        <taxon>Ciona</taxon>
    </lineage>
</organism>
<dbReference type="InterPro" id="IPR033464">
    <property type="entry name" value="CSN8_PSD8_EIF3K"/>
</dbReference>
<dbReference type="GO" id="GO:0016282">
    <property type="term" value="C:eukaryotic 43S preinitiation complex"/>
    <property type="evidence" value="ECO:0007669"/>
    <property type="project" value="UniProtKB-UniRule"/>
</dbReference>
<dbReference type="FunFam" id="1.10.10.10:FF:000212">
    <property type="entry name" value="Eukaryotic translation initiation factor 3 subunit K"/>
    <property type="match status" value="1"/>
</dbReference>
<evidence type="ECO:0000256" key="4">
    <source>
        <dbReference type="ARBA" id="ARBA00057041"/>
    </source>
</evidence>
<comment type="similarity">
    <text evidence="5">Belongs to the eIF-3 subunit K family.</text>
</comment>
<keyword evidence="1 5" id="KW-0963">Cytoplasm</keyword>
<proteinExistence type="inferred from homology"/>
<evidence type="ECO:0000259" key="6">
    <source>
        <dbReference type="PROSITE" id="PS50250"/>
    </source>
</evidence>
<comment type="function">
    <text evidence="4">Component of the eukaryotic translation initiation factor 3 (eIF-3) complex, which is required for several steps in the initiation of protein synthesis. The eIF-3 complex associates with the 40S ribosome and facilitates the recruitment of eIF-1, eIF-1A, eIF-2:GTP:methionyl-tRNAi and eIF-5 to form the 43S pre-initiation complex (43S PIC). The eIF-3 complex stimulates mRNA recruitment to the 43S PIC and scanning of the mRNA for AUG recognition. The eIF-3 complex is also required for disassembly and recycling of post-termination ribosomal complexes and subsequently prevents premature joining of the 40S and 60S ribosomal subunits prior to initiation. The eIF-3 complex specifically targets and initiates translation of a subset of mRNAs involved in cell proliferation, including cell cycling, differentiation and apoptosis, and uses different modes of RNA stem-loop binding to exert either translational activation or repression.</text>
</comment>
<keyword evidence="2 5" id="KW-0396">Initiation factor</keyword>
<dbReference type="InterPro" id="IPR036388">
    <property type="entry name" value="WH-like_DNA-bd_sf"/>
</dbReference>